<keyword evidence="1 4" id="KW-0479">Metal-binding</keyword>
<dbReference type="InterPro" id="IPR001781">
    <property type="entry name" value="Znf_LIM"/>
</dbReference>
<evidence type="ECO:0000313" key="8">
    <source>
        <dbReference type="Proteomes" id="UP000015101"/>
    </source>
</evidence>
<dbReference type="Proteomes" id="UP000015101">
    <property type="component" value="Unassembled WGS sequence"/>
</dbReference>
<gene>
    <name evidence="7" type="primary">20217186</name>
    <name evidence="6" type="ORF">HELRODRAFT_91037</name>
</gene>
<reference evidence="6 8" key="2">
    <citation type="journal article" date="2013" name="Nature">
        <title>Insights into bilaterian evolution from three spiralian genomes.</title>
        <authorList>
            <person name="Simakov O."/>
            <person name="Marletaz F."/>
            <person name="Cho S.J."/>
            <person name="Edsinger-Gonzales E."/>
            <person name="Havlak P."/>
            <person name="Hellsten U."/>
            <person name="Kuo D.H."/>
            <person name="Larsson T."/>
            <person name="Lv J."/>
            <person name="Arendt D."/>
            <person name="Savage R."/>
            <person name="Osoegawa K."/>
            <person name="de Jong P."/>
            <person name="Grimwood J."/>
            <person name="Chapman J.A."/>
            <person name="Shapiro H."/>
            <person name="Aerts A."/>
            <person name="Otillar R.P."/>
            <person name="Terry A.Y."/>
            <person name="Boore J.L."/>
            <person name="Grigoriev I.V."/>
            <person name="Lindberg D.R."/>
            <person name="Seaver E.C."/>
            <person name="Weisblat D.A."/>
            <person name="Putnam N.H."/>
            <person name="Rokhsar D.S."/>
        </authorList>
    </citation>
    <scope>NUCLEOTIDE SEQUENCE</scope>
</reference>
<dbReference type="PROSITE" id="PS50023">
    <property type="entry name" value="LIM_DOMAIN_2"/>
    <property type="match status" value="1"/>
</dbReference>
<dbReference type="GeneID" id="20217186"/>
<feature type="domain" description="LIM zinc-binding" evidence="5">
    <location>
        <begin position="1"/>
        <end position="63"/>
    </location>
</feature>
<name>T1G7Y9_HELRO</name>
<reference evidence="8" key="1">
    <citation type="submission" date="2012-12" db="EMBL/GenBank/DDBJ databases">
        <authorList>
            <person name="Hellsten U."/>
            <person name="Grimwood J."/>
            <person name="Chapman J.A."/>
            <person name="Shapiro H."/>
            <person name="Aerts A."/>
            <person name="Otillar R.P."/>
            <person name="Terry A.Y."/>
            <person name="Boore J.L."/>
            <person name="Simakov O."/>
            <person name="Marletaz F."/>
            <person name="Cho S.-J."/>
            <person name="Edsinger-Gonzales E."/>
            <person name="Havlak P."/>
            <person name="Kuo D.-H."/>
            <person name="Larsson T."/>
            <person name="Lv J."/>
            <person name="Arendt D."/>
            <person name="Savage R."/>
            <person name="Osoegawa K."/>
            <person name="de Jong P."/>
            <person name="Lindberg D.R."/>
            <person name="Seaver E.C."/>
            <person name="Weisblat D.A."/>
            <person name="Putnam N.H."/>
            <person name="Grigoriev I.V."/>
            <person name="Rokhsar D.S."/>
        </authorList>
    </citation>
    <scope>NUCLEOTIDE SEQUENCE</scope>
</reference>
<evidence type="ECO:0000259" key="5">
    <source>
        <dbReference type="PROSITE" id="PS50023"/>
    </source>
</evidence>
<dbReference type="InParanoid" id="T1G7Y9"/>
<organism evidence="7 8">
    <name type="scientific">Helobdella robusta</name>
    <name type="common">Californian leech</name>
    <dbReference type="NCBI Taxonomy" id="6412"/>
    <lineage>
        <taxon>Eukaryota</taxon>
        <taxon>Metazoa</taxon>
        <taxon>Spiralia</taxon>
        <taxon>Lophotrochozoa</taxon>
        <taxon>Annelida</taxon>
        <taxon>Clitellata</taxon>
        <taxon>Hirudinea</taxon>
        <taxon>Rhynchobdellida</taxon>
        <taxon>Glossiphoniidae</taxon>
        <taxon>Helobdella</taxon>
    </lineage>
</organism>
<proteinExistence type="predicted"/>
<dbReference type="CTD" id="20217186"/>
<dbReference type="Pfam" id="PF00412">
    <property type="entry name" value="LIM"/>
    <property type="match status" value="1"/>
</dbReference>
<dbReference type="RefSeq" id="XP_009031825.1">
    <property type="nucleotide sequence ID" value="XM_009033577.1"/>
</dbReference>
<evidence type="ECO:0000256" key="3">
    <source>
        <dbReference type="ARBA" id="ARBA00023038"/>
    </source>
</evidence>
<dbReference type="PANTHER" id="PTHR24211:SF20">
    <property type="entry name" value="PROTEIN ESPINAS-RELATED"/>
    <property type="match status" value="1"/>
</dbReference>
<dbReference type="OMA" id="DANACWH"/>
<evidence type="ECO:0000313" key="6">
    <source>
        <dbReference type="EMBL" id="ESN90060.1"/>
    </source>
</evidence>
<reference evidence="7" key="3">
    <citation type="submission" date="2015-06" db="UniProtKB">
        <authorList>
            <consortium name="EnsemblMetazoa"/>
        </authorList>
    </citation>
    <scope>IDENTIFICATION</scope>
</reference>
<protein>
    <recommendedName>
        <fullName evidence="5">LIM zinc-binding domain-containing protein</fullName>
    </recommendedName>
</protein>
<dbReference type="EnsemblMetazoa" id="HelroT91037">
    <property type="protein sequence ID" value="HelroP91037"/>
    <property type="gene ID" value="HelroG91037"/>
</dbReference>
<dbReference type="HOGENOM" id="CLU_2392195_0_0_1"/>
<dbReference type="KEGG" id="hro:HELRODRAFT_91037"/>
<dbReference type="Gene3D" id="2.10.110.10">
    <property type="entry name" value="Cysteine Rich Protein"/>
    <property type="match status" value="1"/>
</dbReference>
<keyword evidence="8" id="KW-1185">Reference proteome</keyword>
<evidence type="ECO:0000256" key="4">
    <source>
        <dbReference type="PROSITE-ProRule" id="PRU00125"/>
    </source>
</evidence>
<evidence type="ECO:0000313" key="7">
    <source>
        <dbReference type="EnsemblMetazoa" id="HelroP91037"/>
    </source>
</evidence>
<dbReference type="AlphaFoldDB" id="T1G7Y9"/>
<accession>T1G7Y9</accession>
<dbReference type="GO" id="GO:0046872">
    <property type="term" value="F:metal ion binding"/>
    <property type="evidence" value="ECO:0007669"/>
    <property type="project" value="UniProtKB-KW"/>
</dbReference>
<dbReference type="PANTHER" id="PTHR24211">
    <property type="entry name" value="LIM DOMAIN-CONTAINING PROTEIN"/>
    <property type="match status" value="1"/>
</dbReference>
<dbReference type="SUPFAM" id="SSF57716">
    <property type="entry name" value="Glucocorticoid receptor-like (DNA-binding domain)"/>
    <property type="match status" value="1"/>
</dbReference>
<dbReference type="OrthoDB" id="274660at2759"/>
<dbReference type="EMBL" id="AMQM01008433">
    <property type="status" value="NOT_ANNOTATED_CDS"/>
    <property type="molecule type" value="Genomic_DNA"/>
</dbReference>
<evidence type="ECO:0000256" key="1">
    <source>
        <dbReference type="ARBA" id="ARBA00022723"/>
    </source>
</evidence>
<dbReference type="EMBL" id="KB097778">
    <property type="protein sequence ID" value="ESN90060.1"/>
    <property type="molecule type" value="Genomic_DNA"/>
</dbReference>
<sequence length="94" mass="10813">QQCREPLTEGQLSIKAERAGPNKIWHAHCFVCGVCRELLIDWNYFFQDGVIYCGRHHAELLKPRCAGCDEVGRNIIIIITIRRNIIIIITISHN</sequence>
<evidence type="ECO:0000256" key="2">
    <source>
        <dbReference type="ARBA" id="ARBA00022833"/>
    </source>
</evidence>
<dbReference type="SMART" id="SM00132">
    <property type="entry name" value="LIM"/>
    <property type="match status" value="1"/>
</dbReference>
<keyword evidence="3 4" id="KW-0440">LIM domain</keyword>
<dbReference type="InterPro" id="IPR047120">
    <property type="entry name" value="Pk/Esn/Tes"/>
</dbReference>
<keyword evidence="2 4" id="KW-0862">Zinc</keyword>
<dbReference type="eggNOG" id="KOG1704">
    <property type="taxonomic scope" value="Eukaryota"/>
</dbReference>
<dbReference type="STRING" id="6412.T1G7Y9"/>